<evidence type="ECO:0000256" key="9">
    <source>
        <dbReference type="ARBA" id="ARBA00040965"/>
    </source>
</evidence>
<organism evidence="16">
    <name type="scientific">Angiostrongylus costaricensis</name>
    <name type="common">Nematode worm</name>
    <dbReference type="NCBI Taxonomy" id="334426"/>
    <lineage>
        <taxon>Eukaryota</taxon>
        <taxon>Metazoa</taxon>
        <taxon>Ecdysozoa</taxon>
        <taxon>Nematoda</taxon>
        <taxon>Chromadorea</taxon>
        <taxon>Rhabditida</taxon>
        <taxon>Rhabditina</taxon>
        <taxon>Rhabditomorpha</taxon>
        <taxon>Strongyloidea</taxon>
        <taxon>Metastrongylidae</taxon>
        <taxon>Angiostrongylus</taxon>
    </lineage>
</organism>
<proteinExistence type="inferred from homology"/>
<dbReference type="OrthoDB" id="272289at2759"/>
<comment type="similarity">
    <text evidence="2">Belongs to the protein prenyltransferase subunit alpha family.</text>
</comment>
<dbReference type="GO" id="GO:0004660">
    <property type="term" value="F:protein farnesyltransferase activity"/>
    <property type="evidence" value="ECO:0007669"/>
    <property type="project" value="UniProtKB-EC"/>
</dbReference>
<evidence type="ECO:0000256" key="3">
    <source>
        <dbReference type="ARBA" id="ARBA00012700"/>
    </source>
</evidence>
<dbReference type="InterPro" id="IPR002088">
    <property type="entry name" value="Prenyl_trans_a"/>
</dbReference>
<dbReference type="GO" id="GO:0004662">
    <property type="term" value="F:CAAX-protein geranylgeranyltransferase activity"/>
    <property type="evidence" value="ECO:0007669"/>
    <property type="project" value="UniProtKB-EC"/>
</dbReference>
<reference evidence="14 15" key="2">
    <citation type="submission" date="2018-11" db="EMBL/GenBank/DDBJ databases">
        <authorList>
            <consortium name="Pathogen Informatics"/>
        </authorList>
    </citation>
    <scope>NUCLEOTIDE SEQUENCE [LARGE SCALE GENOMIC DNA]</scope>
    <source>
        <strain evidence="14 15">Costa Rica</strain>
    </source>
</reference>
<dbReference type="AlphaFoldDB" id="A0A0R3PPK2"/>
<sequence length="225" mass="26380">MTDNDEFCSSTLYRDKPEWSDVQPIYPSKEEDGAVRIAVTEQFKDAFAYLRAVMASGEESPRVFLLTEDCIQLNPANYTLWQFRRELLKKLDIDLKNELKYLDDVIMQTPKNYQVWHHRRCVAELVGPSAVQGELNFSALAIEYESKNYHAWQYRYALVFSRQWVLRHFVFAADDIQKAIESELSFTDKLIFEDARNNSAWNHRYFVLQSTNKISDPSTLGNEIK</sequence>
<dbReference type="EMBL" id="UYYA01004009">
    <property type="protein sequence ID" value="VDM58720.1"/>
    <property type="molecule type" value="Genomic_DNA"/>
</dbReference>
<dbReference type="PANTHER" id="PTHR11129:SF1">
    <property type="entry name" value="PROTEIN FARNESYLTRANSFERASE_GERANYLGERANYLTRANSFERASE TYPE-1 SUBUNIT ALPHA"/>
    <property type="match status" value="1"/>
</dbReference>
<evidence type="ECO:0000313" key="14">
    <source>
        <dbReference type="EMBL" id="VDM58720.1"/>
    </source>
</evidence>
<dbReference type="Proteomes" id="UP000267027">
    <property type="component" value="Unassembled WGS sequence"/>
</dbReference>
<keyword evidence="15" id="KW-1185">Reference proteome</keyword>
<evidence type="ECO:0000256" key="2">
    <source>
        <dbReference type="ARBA" id="ARBA00006734"/>
    </source>
</evidence>
<keyword evidence="7" id="KW-0677">Repeat</keyword>
<dbReference type="WBParaSite" id="ACOC_0000713401-mRNA-1">
    <property type="protein sequence ID" value="ACOC_0000713401-mRNA-1"/>
    <property type="gene ID" value="ACOC_0000713401"/>
</dbReference>
<evidence type="ECO:0000256" key="4">
    <source>
        <dbReference type="ARBA" id="ARBA00012702"/>
    </source>
</evidence>
<evidence type="ECO:0000256" key="13">
    <source>
        <dbReference type="ARBA" id="ARBA00043219"/>
    </source>
</evidence>
<evidence type="ECO:0000256" key="11">
    <source>
        <dbReference type="ARBA" id="ARBA00042436"/>
    </source>
</evidence>
<evidence type="ECO:0000313" key="16">
    <source>
        <dbReference type="WBParaSite" id="ACOC_0000713401-mRNA-1"/>
    </source>
</evidence>
<comment type="cofactor">
    <cofactor evidence="1">
        <name>Mg(2+)</name>
        <dbReference type="ChEBI" id="CHEBI:18420"/>
    </cofactor>
</comment>
<name>A0A0R3PPK2_ANGCS</name>
<evidence type="ECO:0000256" key="12">
    <source>
        <dbReference type="ARBA" id="ARBA00043086"/>
    </source>
</evidence>
<reference evidence="16" key="1">
    <citation type="submission" date="2017-02" db="UniProtKB">
        <authorList>
            <consortium name="WormBaseParasite"/>
        </authorList>
    </citation>
    <scope>IDENTIFICATION</scope>
</reference>
<evidence type="ECO:0000256" key="5">
    <source>
        <dbReference type="ARBA" id="ARBA00022602"/>
    </source>
</evidence>
<evidence type="ECO:0000256" key="7">
    <source>
        <dbReference type="ARBA" id="ARBA00022737"/>
    </source>
</evidence>
<dbReference type="GO" id="GO:0005965">
    <property type="term" value="C:protein farnesyltransferase complex"/>
    <property type="evidence" value="ECO:0007669"/>
    <property type="project" value="TreeGrafter"/>
</dbReference>
<accession>A0A0R3PPK2</accession>
<dbReference type="EC" id="2.5.1.59" evidence="3"/>
<dbReference type="GO" id="GO:0005953">
    <property type="term" value="C:CAAX-protein geranylgeranyltransferase complex"/>
    <property type="evidence" value="ECO:0007669"/>
    <property type="project" value="TreeGrafter"/>
</dbReference>
<dbReference type="PROSITE" id="PS51147">
    <property type="entry name" value="PFTA"/>
    <property type="match status" value="4"/>
</dbReference>
<evidence type="ECO:0000256" key="10">
    <source>
        <dbReference type="ARBA" id="ARBA00041392"/>
    </source>
</evidence>
<gene>
    <name evidence="14" type="ORF">ACOC_LOCUS7135</name>
</gene>
<dbReference type="Pfam" id="PF01239">
    <property type="entry name" value="PPTA"/>
    <property type="match status" value="4"/>
</dbReference>
<dbReference type="SUPFAM" id="SSF48439">
    <property type="entry name" value="Protein prenylyltransferase"/>
    <property type="match status" value="1"/>
</dbReference>
<keyword evidence="5" id="KW-0637">Prenyltransferase</keyword>
<protein>
    <recommendedName>
        <fullName evidence="9">Protein farnesyltransferase/geranylgeranyltransferase type-1 subunit alpha</fullName>
        <ecNumber evidence="4">2.5.1.58</ecNumber>
        <ecNumber evidence="3">2.5.1.59</ecNumber>
    </recommendedName>
    <alternativeName>
        <fullName evidence="12">CAAX farnesyltransferase subunit alpha</fullName>
    </alternativeName>
    <alternativeName>
        <fullName evidence="11">FTase-alpha</fullName>
    </alternativeName>
    <alternativeName>
        <fullName evidence="10">Ras proteins prenyltransferase subunit alpha</fullName>
    </alternativeName>
    <alternativeName>
        <fullName evidence="13">Type I protein geranyl-geranyltransferase subunit alpha</fullName>
    </alternativeName>
</protein>
<evidence type="ECO:0000256" key="1">
    <source>
        <dbReference type="ARBA" id="ARBA00001946"/>
    </source>
</evidence>
<dbReference type="Gene3D" id="1.25.40.120">
    <property type="entry name" value="Protein prenylyltransferase"/>
    <property type="match status" value="1"/>
</dbReference>
<evidence type="ECO:0000313" key="15">
    <source>
        <dbReference type="Proteomes" id="UP000267027"/>
    </source>
</evidence>
<dbReference type="PANTHER" id="PTHR11129">
    <property type="entry name" value="PROTEIN FARNESYLTRANSFERASE ALPHA SUBUNIT/RAB GERANYLGERANYL TRANSFERASE ALPHA SUBUNIT"/>
    <property type="match status" value="1"/>
</dbReference>
<dbReference type="STRING" id="334426.A0A0R3PPK2"/>
<evidence type="ECO:0000256" key="8">
    <source>
        <dbReference type="ARBA" id="ARBA00022842"/>
    </source>
</evidence>
<keyword evidence="8" id="KW-0460">Magnesium</keyword>
<keyword evidence="6" id="KW-0808">Transferase</keyword>
<dbReference type="EC" id="2.5.1.58" evidence="4"/>
<evidence type="ECO:0000256" key="6">
    <source>
        <dbReference type="ARBA" id="ARBA00022679"/>
    </source>
</evidence>